<dbReference type="PANTHER" id="PTHR45947">
    <property type="entry name" value="SULFOQUINOVOSYL TRANSFERASE SQD2"/>
    <property type="match status" value="1"/>
</dbReference>
<reference evidence="2 3" key="1">
    <citation type="journal article" date="2015" name="Nature">
        <title>rRNA introns, odd ribosomes, and small enigmatic genomes across a large radiation of phyla.</title>
        <authorList>
            <person name="Brown C.T."/>
            <person name="Hug L.A."/>
            <person name="Thomas B.C."/>
            <person name="Sharon I."/>
            <person name="Castelle C.J."/>
            <person name="Singh A."/>
            <person name="Wilkins M.J."/>
            <person name="Williams K.H."/>
            <person name="Banfield J.F."/>
        </authorList>
    </citation>
    <scope>NUCLEOTIDE SEQUENCE [LARGE SCALE GENOMIC DNA]</scope>
</reference>
<comment type="caution">
    <text evidence="2">The sequence shown here is derived from an EMBL/GenBank/DDBJ whole genome shotgun (WGS) entry which is preliminary data.</text>
</comment>
<dbReference type="PANTHER" id="PTHR45947:SF14">
    <property type="entry name" value="SLL1723 PROTEIN"/>
    <property type="match status" value="1"/>
</dbReference>
<dbReference type="EMBL" id="LBRB01000034">
    <property type="protein sequence ID" value="KKP87728.1"/>
    <property type="molecule type" value="Genomic_DNA"/>
</dbReference>
<keyword evidence="2" id="KW-0808">Transferase</keyword>
<organism evidence="2 3">
    <name type="scientific">Berkelbacteria bacterium GW2011_GWA2_35_9</name>
    <dbReference type="NCBI Taxonomy" id="1618333"/>
    <lineage>
        <taxon>Bacteria</taxon>
        <taxon>Candidatus Berkelbacteria</taxon>
    </lineage>
</organism>
<dbReference type="Gene3D" id="3.40.50.2000">
    <property type="entry name" value="Glycogen Phosphorylase B"/>
    <property type="match status" value="2"/>
</dbReference>
<dbReference type="SUPFAM" id="SSF53756">
    <property type="entry name" value="UDP-Glycosyltransferase/glycogen phosphorylase"/>
    <property type="match status" value="1"/>
</dbReference>
<dbReference type="STRING" id="1618333.UR93_C0034G0005"/>
<evidence type="ECO:0000313" key="3">
    <source>
        <dbReference type="Proteomes" id="UP000034316"/>
    </source>
</evidence>
<dbReference type="CDD" id="cd03801">
    <property type="entry name" value="GT4_PimA-like"/>
    <property type="match status" value="1"/>
</dbReference>
<evidence type="ECO:0000259" key="1">
    <source>
        <dbReference type="Pfam" id="PF00534"/>
    </source>
</evidence>
<dbReference type="InterPro" id="IPR050194">
    <property type="entry name" value="Glycosyltransferase_grp1"/>
</dbReference>
<dbReference type="InterPro" id="IPR001296">
    <property type="entry name" value="Glyco_trans_1"/>
</dbReference>
<protein>
    <submittedName>
        <fullName evidence="2">Glycosyl transferase, group 1 family protein</fullName>
    </submittedName>
</protein>
<feature type="domain" description="Glycosyl transferase family 1" evidence="1">
    <location>
        <begin position="1"/>
        <end position="156"/>
    </location>
</feature>
<accession>A0A0G0D323</accession>
<dbReference type="Proteomes" id="UP000034316">
    <property type="component" value="Unassembled WGS sequence"/>
</dbReference>
<dbReference type="GO" id="GO:0016757">
    <property type="term" value="F:glycosyltransferase activity"/>
    <property type="evidence" value="ECO:0007669"/>
    <property type="project" value="InterPro"/>
</dbReference>
<dbReference type="Pfam" id="PF00534">
    <property type="entry name" value="Glycos_transf_1"/>
    <property type="match status" value="1"/>
</dbReference>
<dbReference type="AlphaFoldDB" id="A0A0G0D323"/>
<sequence>MIFIGTLNEQKGIQYLVKIISKIIDAYPTIEIIIVGVGPYQILVNNLIKEYPENIQYFEQLPHSEVAKTLARTWVALSTSITLKNSSEQTAGFLLEAMACGNGIVAFNSGGISRFVEDGINGLLSDEKNIDKYVNNISLLLKDKNGLHKMQKNNRQKAVQFYDAKSNVKKLEQLLVKKLST</sequence>
<evidence type="ECO:0000313" key="2">
    <source>
        <dbReference type="EMBL" id="KKP87728.1"/>
    </source>
</evidence>
<name>A0A0G0D323_9BACT</name>
<gene>
    <name evidence="2" type="ORF">UR93_C0034G0005</name>
</gene>
<proteinExistence type="predicted"/>